<protein>
    <submittedName>
        <fullName evidence="3">CAAX amino terminal protease self- immunity</fullName>
    </submittedName>
</protein>
<proteinExistence type="predicted"/>
<feature type="transmembrane region" description="Helical" evidence="1">
    <location>
        <begin position="112"/>
        <end position="131"/>
    </location>
</feature>
<keyword evidence="1" id="KW-0812">Transmembrane</keyword>
<dbReference type="PANTHER" id="PTHR36435:SF1">
    <property type="entry name" value="CAAX AMINO TERMINAL PROTEASE FAMILY PROTEIN"/>
    <property type="match status" value="1"/>
</dbReference>
<evidence type="ECO:0000313" key="3">
    <source>
        <dbReference type="EMBL" id="SUB58560.1"/>
    </source>
</evidence>
<feature type="domain" description="CAAX prenyl protease 2/Lysostaphin resistance protein A-like" evidence="2">
    <location>
        <begin position="110"/>
        <end position="210"/>
    </location>
</feature>
<organism evidence="3 4">
    <name type="scientific">Phocoenobacter uteri</name>
    <dbReference type="NCBI Taxonomy" id="146806"/>
    <lineage>
        <taxon>Bacteria</taxon>
        <taxon>Pseudomonadati</taxon>
        <taxon>Pseudomonadota</taxon>
        <taxon>Gammaproteobacteria</taxon>
        <taxon>Pasteurellales</taxon>
        <taxon>Pasteurellaceae</taxon>
        <taxon>Phocoenobacter</taxon>
    </lineage>
</organism>
<dbReference type="InterPro" id="IPR052710">
    <property type="entry name" value="CAAX_protease"/>
</dbReference>
<dbReference type="PANTHER" id="PTHR36435">
    <property type="entry name" value="SLR1288 PROTEIN"/>
    <property type="match status" value="1"/>
</dbReference>
<keyword evidence="1" id="KW-0472">Membrane</keyword>
<keyword evidence="4" id="KW-1185">Reference proteome</keyword>
<keyword evidence="3" id="KW-0645">Protease</keyword>
<keyword evidence="1" id="KW-1133">Transmembrane helix</keyword>
<evidence type="ECO:0000256" key="1">
    <source>
        <dbReference type="SAM" id="Phobius"/>
    </source>
</evidence>
<dbReference type="RefSeq" id="WP_172460350.1">
    <property type="nucleotide sequence ID" value="NZ_LWIF01000001.1"/>
</dbReference>
<dbReference type="Pfam" id="PF02517">
    <property type="entry name" value="Rce1-like"/>
    <property type="match status" value="1"/>
</dbReference>
<evidence type="ECO:0000259" key="2">
    <source>
        <dbReference type="Pfam" id="PF02517"/>
    </source>
</evidence>
<sequence length="251" mass="28371">MKNISLQKVGYITALTYTVLIGVGMYTSFYINGISYEDPKMVETLWGFEIIMTALVIGAAIRFFSWKDLGFTALNTKQLLWLVPMFIVILLMGFDIVEFVMNHDISSEKWSLFALIGFTTFLVGFSEELLYRGIILGAFIKQNRLIAGVFTSAIIFSLLHSMNILGGLTFSAMVIQLLMTFIAGLFFALLRIKAVSIIPLMIFHWLWDFFLIAGGLLGVGKQTSLYFVAFEILFVIIMLPLLIFNNKSFIK</sequence>
<evidence type="ECO:0000313" key="4">
    <source>
        <dbReference type="Proteomes" id="UP000255417"/>
    </source>
</evidence>
<feature type="transmembrane region" description="Helical" evidence="1">
    <location>
        <begin position="168"/>
        <end position="190"/>
    </location>
</feature>
<dbReference type="GO" id="GO:0080120">
    <property type="term" value="P:CAAX-box protein maturation"/>
    <property type="evidence" value="ECO:0007669"/>
    <property type="project" value="UniProtKB-ARBA"/>
</dbReference>
<dbReference type="GO" id="GO:0004175">
    <property type="term" value="F:endopeptidase activity"/>
    <property type="evidence" value="ECO:0007669"/>
    <property type="project" value="UniProtKB-ARBA"/>
</dbReference>
<reference evidence="3 4" key="1">
    <citation type="submission" date="2018-06" db="EMBL/GenBank/DDBJ databases">
        <authorList>
            <consortium name="Pathogen Informatics"/>
            <person name="Doyle S."/>
        </authorList>
    </citation>
    <scope>NUCLEOTIDE SEQUENCE [LARGE SCALE GENOMIC DNA]</scope>
    <source>
        <strain evidence="3 4">NCTC12872</strain>
    </source>
</reference>
<feature type="transmembrane region" description="Helical" evidence="1">
    <location>
        <begin position="45"/>
        <end position="66"/>
    </location>
</feature>
<name>A0A379C8C6_9PAST</name>
<feature type="transmembrane region" description="Helical" evidence="1">
    <location>
        <begin position="225"/>
        <end position="244"/>
    </location>
</feature>
<feature type="transmembrane region" description="Helical" evidence="1">
    <location>
        <begin position="197"/>
        <end position="219"/>
    </location>
</feature>
<feature type="transmembrane region" description="Helical" evidence="1">
    <location>
        <begin position="12"/>
        <end position="33"/>
    </location>
</feature>
<accession>A0A379C8C6</accession>
<feature type="transmembrane region" description="Helical" evidence="1">
    <location>
        <begin position="78"/>
        <end position="100"/>
    </location>
</feature>
<dbReference type="GO" id="GO:0006508">
    <property type="term" value="P:proteolysis"/>
    <property type="evidence" value="ECO:0007669"/>
    <property type="project" value="UniProtKB-KW"/>
</dbReference>
<dbReference type="AlphaFoldDB" id="A0A379C8C6"/>
<dbReference type="Proteomes" id="UP000255417">
    <property type="component" value="Unassembled WGS sequence"/>
</dbReference>
<feature type="transmembrane region" description="Helical" evidence="1">
    <location>
        <begin position="143"/>
        <end position="162"/>
    </location>
</feature>
<dbReference type="EMBL" id="UGTA01000001">
    <property type="protein sequence ID" value="SUB58560.1"/>
    <property type="molecule type" value="Genomic_DNA"/>
</dbReference>
<dbReference type="InterPro" id="IPR003675">
    <property type="entry name" value="Rce1/LyrA-like_dom"/>
</dbReference>
<keyword evidence="3" id="KW-0378">Hydrolase</keyword>
<gene>
    <name evidence="3" type="ORF">NCTC12872_00524</name>
</gene>